<dbReference type="RefSeq" id="WP_054536177.1">
    <property type="nucleotide sequence ID" value="NZ_LGKP01000031.1"/>
</dbReference>
<dbReference type="OrthoDB" id="9834947at2"/>
<dbReference type="EMBL" id="LGKP01000031">
    <property type="protein sequence ID" value="KPL82252.1"/>
    <property type="molecule type" value="Genomic_DNA"/>
</dbReference>
<name>A0A0P6YIR5_9CHLR</name>
<keyword evidence="2" id="KW-1185">Reference proteome</keyword>
<gene>
    <name evidence="1" type="ORF">SE18_19695</name>
</gene>
<sequence length="99" mass="10740">MTIVDAPPPNTARVLLDGDLLVNKIKVPVLISAGNHRLVVLQSQALYDIKVGDSGMLVSEARGQQEVLISDIDRLAMVMRYELSTPAPSDDDFVLPSPE</sequence>
<reference evidence="1 2" key="1">
    <citation type="submission" date="2015-07" db="EMBL/GenBank/DDBJ databases">
        <title>Whole genome sequence of Herpetosiphon geysericola DSM 7119.</title>
        <authorList>
            <person name="Hemp J."/>
            <person name="Ward L.M."/>
            <person name="Pace L.A."/>
            <person name="Fischer W.W."/>
        </authorList>
    </citation>
    <scope>NUCLEOTIDE SEQUENCE [LARGE SCALE GENOMIC DNA]</scope>
    <source>
        <strain evidence="1 2">DSM 7119</strain>
    </source>
</reference>
<proteinExistence type="predicted"/>
<accession>A0A0P6YIR5</accession>
<protein>
    <submittedName>
        <fullName evidence="1">Uncharacterized protein</fullName>
    </submittedName>
</protein>
<dbReference type="Proteomes" id="UP000050277">
    <property type="component" value="Unassembled WGS sequence"/>
</dbReference>
<dbReference type="AlphaFoldDB" id="A0A0P6YIR5"/>
<organism evidence="1 2">
    <name type="scientific">Herpetosiphon geysericola</name>
    <dbReference type="NCBI Taxonomy" id="70996"/>
    <lineage>
        <taxon>Bacteria</taxon>
        <taxon>Bacillati</taxon>
        <taxon>Chloroflexota</taxon>
        <taxon>Chloroflexia</taxon>
        <taxon>Herpetosiphonales</taxon>
        <taxon>Herpetosiphonaceae</taxon>
        <taxon>Herpetosiphon</taxon>
    </lineage>
</organism>
<evidence type="ECO:0000313" key="2">
    <source>
        <dbReference type="Proteomes" id="UP000050277"/>
    </source>
</evidence>
<evidence type="ECO:0000313" key="1">
    <source>
        <dbReference type="EMBL" id="KPL82252.1"/>
    </source>
</evidence>
<comment type="caution">
    <text evidence="1">The sequence shown here is derived from an EMBL/GenBank/DDBJ whole genome shotgun (WGS) entry which is preliminary data.</text>
</comment>